<sequence>MHAPLIHAAVPVNCLPPTVRNITYGALPAWRRHHDNGNCLPSLSPRHDSRHAGLPLPRRQRPGPCCTPRLARISSSACSCPALAMYNSDSPSRDSAHAQYPCHCLHGDQQRPPRRVHTPVRMIMWLHEQATAAGYPDIRVRPHGCSRNEAERFPTVGISRQIRPSRFSAGTYICMHASCARIRPPGSLQPRRAALRSRLASRVRLPRFGGGCCCLRGFCGRMRNGDGAIGNAGGVSHQVLGCGSAWA</sequence>
<evidence type="ECO:0000313" key="1">
    <source>
        <dbReference type="EMBL" id="OSD03978.1"/>
    </source>
</evidence>
<evidence type="ECO:0000313" key="2">
    <source>
        <dbReference type="Proteomes" id="UP000193067"/>
    </source>
</evidence>
<accession>A0A1Y2IS95</accession>
<organism evidence="1 2">
    <name type="scientific">Trametes coccinea (strain BRFM310)</name>
    <name type="common">Pycnoporus coccineus</name>
    <dbReference type="NCBI Taxonomy" id="1353009"/>
    <lineage>
        <taxon>Eukaryota</taxon>
        <taxon>Fungi</taxon>
        <taxon>Dikarya</taxon>
        <taxon>Basidiomycota</taxon>
        <taxon>Agaricomycotina</taxon>
        <taxon>Agaricomycetes</taxon>
        <taxon>Polyporales</taxon>
        <taxon>Polyporaceae</taxon>
        <taxon>Trametes</taxon>
    </lineage>
</organism>
<protein>
    <submittedName>
        <fullName evidence="1">Uncharacterized protein</fullName>
    </submittedName>
</protein>
<reference evidence="1 2" key="1">
    <citation type="journal article" date="2015" name="Biotechnol. Biofuels">
        <title>Enhanced degradation of softwood versus hardwood by the white-rot fungus Pycnoporus coccineus.</title>
        <authorList>
            <person name="Couturier M."/>
            <person name="Navarro D."/>
            <person name="Chevret D."/>
            <person name="Henrissat B."/>
            <person name="Piumi F."/>
            <person name="Ruiz-Duenas F.J."/>
            <person name="Martinez A.T."/>
            <person name="Grigoriev I.V."/>
            <person name="Riley R."/>
            <person name="Lipzen A."/>
            <person name="Berrin J.G."/>
            <person name="Master E.R."/>
            <person name="Rosso M.N."/>
        </authorList>
    </citation>
    <scope>NUCLEOTIDE SEQUENCE [LARGE SCALE GENOMIC DNA]</scope>
    <source>
        <strain evidence="1 2">BRFM310</strain>
    </source>
</reference>
<keyword evidence="2" id="KW-1185">Reference proteome</keyword>
<dbReference type="Proteomes" id="UP000193067">
    <property type="component" value="Unassembled WGS sequence"/>
</dbReference>
<dbReference type="EMBL" id="KZ084098">
    <property type="protein sequence ID" value="OSD03978.1"/>
    <property type="molecule type" value="Genomic_DNA"/>
</dbReference>
<dbReference type="AlphaFoldDB" id="A0A1Y2IS95"/>
<gene>
    <name evidence="1" type="ORF">PYCCODRAFT_165797</name>
</gene>
<name>A0A1Y2IS95_TRAC3</name>
<proteinExistence type="predicted"/>